<accession>A0A2A6M799</accession>
<dbReference type="Proteomes" id="UP000220353">
    <property type="component" value="Unassembled WGS sequence"/>
</dbReference>
<evidence type="ECO:0000313" key="2">
    <source>
        <dbReference type="Proteomes" id="UP000220353"/>
    </source>
</evidence>
<dbReference type="EMBL" id="NWTC01000001">
    <property type="protein sequence ID" value="PDT50316.1"/>
    <property type="molecule type" value="Genomic_DNA"/>
</dbReference>
<proteinExistence type="predicted"/>
<protein>
    <submittedName>
        <fullName evidence="1">Uncharacterized protein</fullName>
    </submittedName>
</protein>
<organism evidence="1 2">
    <name type="scientific">Rhizobium fredii</name>
    <name type="common">Sinorhizobium fredii</name>
    <dbReference type="NCBI Taxonomy" id="380"/>
    <lineage>
        <taxon>Bacteria</taxon>
        <taxon>Pseudomonadati</taxon>
        <taxon>Pseudomonadota</taxon>
        <taxon>Alphaproteobacteria</taxon>
        <taxon>Hyphomicrobiales</taxon>
        <taxon>Rhizobiaceae</taxon>
        <taxon>Sinorhizobium/Ensifer group</taxon>
        <taxon>Sinorhizobium</taxon>
    </lineage>
</organism>
<reference evidence="1 2" key="1">
    <citation type="submission" date="2017-09" db="EMBL/GenBank/DDBJ databases">
        <title>Comparative genomics of rhizobia isolated from Phaseolus vulgaris in China.</title>
        <authorList>
            <person name="Tong W."/>
        </authorList>
    </citation>
    <scope>NUCLEOTIDE SEQUENCE [LARGE SCALE GENOMIC DNA]</scope>
    <source>
        <strain evidence="1 2">PCH1</strain>
    </source>
</reference>
<dbReference type="AlphaFoldDB" id="A0A2A6M799"/>
<name>A0A2A6M799_RHIFR</name>
<comment type="caution">
    <text evidence="1">The sequence shown here is derived from an EMBL/GenBank/DDBJ whole genome shotgun (WGS) entry which is preliminary data.</text>
</comment>
<evidence type="ECO:0000313" key="1">
    <source>
        <dbReference type="EMBL" id="PDT50316.1"/>
    </source>
</evidence>
<sequence length="116" mass="12906">MHEHVFACYVFLSNPQCFVEQMRLRLAGFYEYTIEQESEKTFIFADGYAAARAVDGGLLMRIGAANLVSSHAIRIAFEESMSHVVASAPEKIAWYPAHQVSFNTSRTDVSKGVGLI</sequence>
<dbReference type="RefSeq" id="WP_097586454.1">
    <property type="nucleotide sequence ID" value="NZ_NWTC01000001.1"/>
</dbReference>
<gene>
    <name evidence="1" type="ORF">CO661_01290</name>
</gene>